<evidence type="ECO:0000256" key="1">
    <source>
        <dbReference type="ARBA" id="ARBA00022737"/>
    </source>
</evidence>
<dbReference type="Pfam" id="PF13637">
    <property type="entry name" value="Ank_4"/>
    <property type="match status" value="1"/>
</dbReference>
<evidence type="ECO:0000313" key="5">
    <source>
        <dbReference type="Proteomes" id="UP001153636"/>
    </source>
</evidence>
<proteinExistence type="predicted"/>
<keyword evidence="2" id="KW-0040">ANK repeat</keyword>
<dbReference type="SUPFAM" id="SSF52540">
    <property type="entry name" value="P-loop containing nucleoside triphosphate hydrolases"/>
    <property type="match status" value="1"/>
</dbReference>
<dbReference type="Pfam" id="PF12796">
    <property type="entry name" value="Ank_2"/>
    <property type="match status" value="4"/>
</dbReference>
<evidence type="ECO:0000259" key="3">
    <source>
        <dbReference type="Pfam" id="PF05729"/>
    </source>
</evidence>
<keyword evidence="1" id="KW-0677">Repeat</keyword>
<dbReference type="OrthoDB" id="6745084at2759"/>
<evidence type="ECO:0000313" key="4">
    <source>
        <dbReference type="EMBL" id="CAH1107432.1"/>
    </source>
</evidence>
<dbReference type="InterPro" id="IPR027417">
    <property type="entry name" value="P-loop_NTPase"/>
</dbReference>
<gene>
    <name evidence="4" type="ORF">PSYICH_LOCUS8142</name>
</gene>
<dbReference type="Gene3D" id="1.25.40.20">
    <property type="entry name" value="Ankyrin repeat-containing domain"/>
    <property type="match status" value="2"/>
</dbReference>
<protein>
    <recommendedName>
        <fullName evidence="3">NACHT domain-containing protein</fullName>
    </recommendedName>
</protein>
<dbReference type="SMART" id="SM00248">
    <property type="entry name" value="ANK"/>
    <property type="match status" value="12"/>
</dbReference>
<dbReference type="EMBL" id="OV651833">
    <property type="protein sequence ID" value="CAH1107432.1"/>
    <property type="molecule type" value="Genomic_DNA"/>
</dbReference>
<organism evidence="4 5">
    <name type="scientific">Psylliodes chrysocephalus</name>
    <dbReference type="NCBI Taxonomy" id="3402493"/>
    <lineage>
        <taxon>Eukaryota</taxon>
        <taxon>Metazoa</taxon>
        <taxon>Ecdysozoa</taxon>
        <taxon>Arthropoda</taxon>
        <taxon>Hexapoda</taxon>
        <taxon>Insecta</taxon>
        <taxon>Pterygota</taxon>
        <taxon>Neoptera</taxon>
        <taxon>Endopterygota</taxon>
        <taxon>Coleoptera</taxon>
        <taxon>Polyphaga</taxon>
        <taxon>Cucujiformia</taxon>
        <taxon>Chrysomeloidea</taxon>
        <taxon>Chrysomelidae</taxon>
        <taxon>Galerucinae</taxon>
        <taxon>Alticini</taxon>
        <taxon>Psylliodes</taxon>
    </lineage>
</organism>
<dbReference type="InterPro" id="IPR002110">
    <property type="entry name" value="Ankyrin_rpt"/>
</dbReference>
<dbReference type="PANTHER" id="PTHR24198">
    <property type="entry name" value="ANKYRIN REPEAT AND PROTEIN KINASE DOMAIN-CONTAINING PROTEIN"/>
    <property type="match status" value="1"/>
</dbReference>
<dbReference type="Gene3D" id="3.40.50.300">
    <property type="entry name" value="P-loop containing nucleotide triphosphate hydrolases"/>
    <property type="match status" value="1"/>
</dbReference>
<sequence>MICQYYYCELLSKAGAAGSKGVDYQLKLLQFYLLQGYCIGENFKLSTENEDAANFNDIVYEVEGNTILLQAKHSLQKKAIQFQQLFPQNSKESKEPKEKDKLLLVSISDDDLDYQIQYLIEQMDINDEYLTLKIIQNSIFDKIKKWFQSSKGVYLTKSNVTGYISQIRCSNYLTRKIKALFLLSDNSENTDNSYSKSFNNNLLLIKIRKKETYDLHEFKIYQLLLDKIKKENNADNSNQHELLDKMLFVDPNAPVKIVQNIINSFEVPEFICLIVPIFENFLKFSDINTELKNIVQKSRPYKKIIIVSDILDEENEFFQNFTTIESFVKFSNFSEKNQQTILQKKIKFQGYKMPLQNIIEMENQVVKWDDIIDEATLLKLAIGKEEILVNNFISNEEIPFYVKRFFIEINEDKYSEYFEHSNRWMNNCYIRNTSHKYCEQNFCTKIISQRDIFIAIFDSPGMGKSTIINRLACLLRKKPYWIIKINLNECTTIFYNLSKEKRKSVSLNELLILLKYPKLSEFEENLFNIPKHIILLVDALDEICPEYSDLILNSLISIASNRNIRKIVLTSRPHVLRKLKNKNIEFDMYALKHLSNEETINFLTNFWYNKLDEQYDEAKWYKINEFANKLHGILINNNGWNKIQTLIGIPLQIKMIGDIFTIQCNNFLKNKKNHIELPTKLNLNWLYIEFINRQKEIYIEEKCNAAGNAASIKLLENSFNNAINEFKREAIKLEFPPRAHLCFDILSSPRSCDENDLLKMGILIKSNKNVYFAHKTLSEYFASQHICELILNNKISKLLLEINSFKNNSFLYYMLQDHSIPEEFLLHTFRIESVLFNFDAHLIKLFIQKFGYEKLFRCLSLIDLKTVHRVLGRNLIDILKDLKNVNLKGINGITPLHLACQYGSKEMIDLLIIKGHSVKVSDGYGKSPLHFAVAREGSINENFHIIELLLKKGYRIEIRDNNGGTPLHYAVKLQNKDLINFLLNKGHLFNVTDYAGRTPLHYAAILNYNEISQFLINNGHPIDVIDIFGQTPLQYQNQLCENDTADFLSDKICKVDTPDKYKRKSLYCESQLNQDDTVNLPIYIGDVDGKKQLHIAAKFGKTKIIDLLLKKGHPIDISDMEGKTPLLYAFESKQTGTVKFLLNKGHPVDICNMYGETPLHYAIESKQKGTVQFLLNKGHSVDICNKYGVTPLHVASKLGKTEIIDLLLNKGHPINISDIKGKTPLHYAIESKQNGTVKFLLNKGHLVDTCDNYGVTPLHIASKIGKTQIIDSLLNKGHPIDISDKDGNTPLHYALESEQDGTVKFLLTKGHPIDICDNYGITPLHIASKFGKTKIIDLLLNKGHPIDKGRWMEKLL</sequence>
<accession>A0A9P0CZB3</accession>
<dbReference type="InterPro" id="IPR036770">
    <property type="entry name" value="Ankyrin_rpt-contain_sf"/>
</dbReference>
<dbReference type="InterPro" id="IPR007111">
    <property type="entry name" value="NACHT_NTPase"/>
</dbReference>
<keyword evidence="5" id="KW-1185">Reference proteome</keyword>
<feature type="domain" description="NACHT" evidence="3">
    <location>
        <begin position="460"/>
        <end position="605"/>
    </location>
</feature>
<evidence type="ECO:0000256" key="2">
    <source>
        <dbReference type="ARBA" id="ARBA00023043"/>
    </source>
</evidence>
<name>A0A9P0CZB3_9CUCU</name>
<dbReference type="Pfam" id="PF05729">
    <property type="entry name" value="NACHT"/>
    <property type="match status" value="1"/>
</dbReference>
<dbReference type="Proteomes" id="UP001153636">
    <property type="component" value="Chromosome 21"/>
</dbReference>
<dbReference type="PANTHER" id="PTHR24198:SF165">
    <property type="entry name" value="ANKYRIN REPEAT-CONTAINING PROTEIN-RELATED"/>
    <property type="match status" value="1"/>
</dbReference>
<reference evidence="4" key="1">
    <citation type="submission" date="2022-01" db="EMBL/GenBank/DDBJ databases">
        <authorList>
            <person name="King R."/>
        </authorList>
    </citation>
    <scope>NUCLEOTIDE SEQUENCE</scope>
</reference>
<dbReference type="SUPFAM" id="SSF48403">
    <property type="entry name" value="Ankyrin repeat"/>
    <property type="match status" value="2"/>
</dbReference>